<feature type="compositionally biased region" description="Basic and acidic residues" evidence="1">
    <location>
        <begin position="81"/>
        <end position="97"/>
    </location>
</feature>
<dbReference type="GeneTree" id="ENSGT00390000012484"/>
<accession>A0A8C6BG95</accession>
<feature type="compositionally biased region" description="Polar residues" evidence="1">
    <location>
        <begin position="144"/>
        <end position="153"/>
    </location>
</feature>
<name>A0A8C6BG95_MONMO</name>
<sequence length="202" mass="22492">MNRGRSFEKSPREGSQKSEKNSKAVKDISKYFSKKEWADLGYSEKITYVYMKRNYDIMTDLGLKATLPTFMCPKKRATKSNGHDSKDQNPRNQHEPAQEASNMRERKHLQAMPNKSKKKTPSKLVPVTSGSEQAQEQLCPPGKANTSGQQSKKTSGKRKLFGNNSSGFPGHVQVHGLGVGDGSWTGLGPGWAEELTQLQLKH</sequence>
<dbReference type="SMART" id="SM00349">
    <property type="entry name" value="KRAB"/>
    <property type="match status" value="1"/>
</dbReference>
<evidence type="ECO:0000259" key="2">
    <source>
        <dbReference type="PROSITE" id="PS50806"/>
    </source>
</evidence>
<dbReference type="GO" id="GO:0005634">
    <property type="term" value="C:nucleus"/>
    <property type="evidence" value="ECO:0007669"/>
    <property type="project" value="TreeGrafter"/>
</dbReference>
<dbReference type="AlphaFoldDB" id="A0A8C6BG95"/>
<evidence type="ECO:0000256" key="1">
    <source>
        <dbReference type="SAM" id="MobiDB-lite"/>
    </source>
</evidence>
<proteinExistence type="predicted"/>
<keyword evidence="4" id="KW-1185">Reference proteome</keyword>
<feature type="compositionally biased region" description="Basic residues" evidence="1">
    <location>
        <begin position="105"/>
        <end position="121"/>
    </location>
</feature>
<organism evidence="3 4">
    <name type="scientific">Monodon monoceros</name>
    <name type="common">Narwhal</name>
    <name type="synonym">Ceratodon monodon</name>
    <dbReference type="NCBI Taxonomy" id="40151"/>
    <lineage>
        <taxon>Eukaryota</taxon>
        <taxon>Metazoa</taxon>
        <taxon>Chordata</taxon>
        <taxon>Craniata</taxon>
        <taxon>Vertebrata</taxon>
        <taxon>Euteleostomi</taxon>
        <taxon>Mammalia</taxon>
        <taxon>Eutheria</taxon>
        <taxon>Laurasiatheria</taxon>
        <taxon>Artiodactyla</taxon>
        <taxon>Whippomorpha</taxon>
        <taxon>Cetacea</taxon>
        <taxon>Odontoceti</taxon>
        <taxon>Monodontidae</taxon>
        <taxon>Monodon</taxon>
    </lineage>
</organism>
<dbReference type="InterPro" id="IPR001909">
    <property type="entry name" value="KRAB"/>
</dbReference>
<evidence type="ECO:0000313" key="4">
    <source>
        <dbReference type="Proteomes" id="UP000694561"/>
    </source>
</evidence>
<dbReference type="PROSITE" id="PS50806">
    <property type="entry name" value="KRAB_RELATED"/>
    <property type="match status" value="1"/>
</dbReference>
<dbReference type="InterPro" id="IPR003655">
    <property type="entry name" value="aKRAB"/>
</dbReference>
<dbReference type="GO" id="GO:0006355">
    <property type="term" value="P:regulation of DNA-templated transcription"/>
    <property type="evidence" value="ECO:0007669"/>
    <property type="project" value="InterPro"/>
</dbReference>
<reference evidence="3" key="2">
    <citation type="submission" date="2025-09" db="UniProtKB">
        <authorList>
            <consortium name="Ensembl"/>
        </authorList>
    </citation>
    <scope>IDENTIFICATION</scope>
</reference>
<dbReference type="Ensembl" id="ENSMMNT00015017757.1">
    <property type="protein sequence ID" value="ENSMMNP00015016171.1"/>
    <property type="gene ID" value="ENSMMNG00015011884.1"/>
</dbReference>
<feature type="region of interest" description="Disordered" evidence="1">
    <location>
        <begin position="74"/>
        <end position="174"/>
    </location>
</feature>
<reference evidence="3" key="1">
    <citation type="submission" date="2025-08" db="UniProtKB">
        <authorList>
            <consortium name="Ensembl"/>
        </authorList>
    </citation>
    <scope>IDENTIFICATION</scope>
</reference>
<feature type="region of interest" description="Disordered" evidence="1">
    <location>
        <begin position="1"/>
        <end position="26"/>
    </location>
</feature>
<dbReference type="SUPFAM" id="SSF109640">
    <property type="entry name" value="KRAB domain (Kruppel-associated box)"/>
    <property type="match status" value="1"/>
</dbReference>
<evidence type="ECO:0000313" key="3">
    <source>
        <dbReference type="Ensembl" id="ENSMMNP00015016171.1"/>
    </source>
</evidence>
<dbReference type="PANTHER" id="PTHR14112:SF1">
    <property type="entry name" value="KRAB-RELATED DOMAIN-CONTAINING PROTEIN"/>
    <property type="match status" value="1"/>
</dbReference>
<feature type="domain" description="KRAB-related" evidence="2">
    <location>
        <begin position="20"/>
        <end position="84"/>
    </location>
</feature>
<dbReference type="InterPro" id="IPR036051">
    <property type="entry name" value="KRAB_dom_sf"/>
</dbReference>
<dbReference type="Proteomes" id="UP000694561">
    <property type="component" value="Unplaced"/>
</dbReference>
<dbReference type="PANTHER" id="PTHR14112">
    <property type="entry name" value="SYNOVIAL SARCOMA, X MEMBER"/>
    <property type="match status" value="1"/>
</dbReference>
<protein>
    <recommendedName>
        <fullName evidence="2">KRAB-related domain-containing protein</fullName>
    </recommendedName>
</protein>